<feature type="region of interest" description="Disordered" evidence="1">
    <location>
        <begin position="79"/>
        <end position="103"/>
    </location>
</feature>
<name>Q53132_CERSP</name>
<reference evidence="2" key="3">
    <citation type="journal article" date="2000" name="EMBO J.">
        <title>Fine tuning bacterial chemotaxis: analysis of Rhodobacter sphaeroides behaviour under aerobic and anaerobic conditions by mutation of the major chemotaxis operons and cheY genes.</title>
        <authorList>
            <person name="Shah D.S.H."/>
            <person name="Porter S.L."/>
            <person name="Martin A.C."/>
            <person name="Hamblin P.A."/>
            <person name="Armitage J.P."/>
        </authorList>
    </citation>
    <scope>NUCLEOTIDE SEQUENCE</scope>
    <source>
        <strain evidence="2">WS8N</strain>
    </source>
</reference>
<feature type="region of interest" description="Disordered" evidence="1">
    <location>
        <begin position="1"/>
        <end position="30"/>
    </location>
</feature>
<dbReference type="PIR" id="S70182">
    <property type="entry name" value="S70182"/>
</dbReference>
<dbReference type="EMBL" id="X80205">
    <property type="protein sequence ID" value="CAA56503.1"/>
    <property type="molecule type" value="Genomic_DNA"/>
</dbReference>
<proteinExistence type="predicted"/>
<evidence type="ECO:0000313" key="2">
    <source>
        <dbReference type="EMBL" id="CAA56503.1"/>
    </source>
</evidence>
<evidence type="ECO:0000256" key="1">
    <source>
        <dbReference type="SAM" id="MobiDB-lite"/>
    </source>
</evidence>
<feature type="compositionally biased region" description="Basic and acidic residues" evidence="1">
    <location>
        <begin position="80"/>
        <end position="103"/>
    </location>
</feature>
<protein>
    <submittedName>
        <fullName evidence="2">Uncharacterized protein</fullName>
    </submittedName>
</protein>
<reference evidence="2" key="1">
    <citation type="journal article" date="1995" name="Mol. Microbiol.">
        <title>Identification of a chemotaxis operon with two cheY genes in Rhodobacter sphaeroides.</title>
        <authorList>
            <person name="Ward M.J."/>
            <person name="Bell A.W."/>
            <person name="Hamblin P.A."/>
            <person name="Packer H.L."/>
            <person name="Armitage J.P."/>
        </authorList>
    </citation>
    <scope>NUCLEOTIDE SEQUENCE</scope>
    <source>
        <strain evidence="2">WS8N</strain>
    </source>
</reference>
<reference evidence="2" key="4">
    <citation type="submission" date="2000-04" db="EMBL/GenBank/DDBJ databases">
        <authorList>
            <person name="Porter S.L."/>
        </authorList>
    </citation>
    <scope>NUCLEOTIDE SEQUENCE</scope>
    <source>
        <strain evidence="2">WS8N</strain>
    </source>
</reference>
<dbReference type="AlphaFoldDB" id="Q53132"/>
<organism evidence="2">
    <name type="scientific">Cereibacter sphaeroides</name>
    <name type="common">Rhodobacter sphaeroides</name>
    <dbReference type="NCBI Taxonomy" id="1063"/>
    <lineage>
        <taxon>Bacteria</taxon>
        <taxon>Pseudomonadati</taxon>
        <taxon>Pseudomonadota</taxon>
        <taxon>Alphaproteobacteria</taxon>
        <taxon>Rhodobacterales</taxon>
        <taxon>Paracoccaceae</taxon>
        <taxon>Cereibacter</taxon>
    </lineage>
</organism>
<feature type="compositionally biased region" description="Basic and acidic residues" evidence="1">
    <location>
        <begin position="1"/>
        <end position="23"/>
    </location>
</feature>
<sequence>MLPVMPERRASPHRALLPDRDSRPFSFSHKGDPLTLHRRCVVPNVPTQRKRRCCSLTILASRCAAPAFPLGSRAAIQRGVTDELRPQTRLRHAADPRRRQAGS</sequence>
<reference evidence="2" key="2">
    <citation type="journal article" date="1995" name="Mol. Microbiol.">
        <title>Identification of a methyl-accepting chemotaxis protein in Rhodobacter sphaeroides.</title>
        <authorList>
            <person name="Ward M.J."/>
            <person name="Harrison D.M."/>
            <person name="Ebner M.J."/>
            <person name="Armitage J.P."/>
        </authorList>
    </citation>
    <scope>NUCLEOTIDE SEQUENCE</scope>
    <source>
        <strain evidence="2">WS8N</strain>
    </source>
</reference>
<accession>Q53132</accession>
<feature type="non-terminal residue" evidence="2">
    <location>
        <position position="103"/>
    </location>
</feature>